<sequence>MKSAKPPFFIHTINCLFFLTAIVFLEKSYALTRISILPGIETTVFDSNNKGALKTLHRHKASDSPDEFLSIPGELTVSTRFDGNALPNAEAYFTGCFKSLQNNSTHQLPLNLRFYNDQTGAAPAEPRPVKTKKNQRLVSFTMTPDMNDIQATYDNFHWRFDPGCSSLSAGTNSVTVTIKEAKNLSITLSNGTLLAKVIAPPNKPSELYASGSSPGYDGKNDFPKRPGDSLLVKPFYEFILKLKSEWFALPNKSSLEVITEHFRLIVWTNSWQSTEINIPSSLWHAMVSRGHHLQPELIRAFSMNPDNPWETYHNYCTGFLTEHFDSEFVHSHEPLSTDLKSLHNDQMTGVEPLSLTLFPAYIPGSVECPNRGPAATGGVNQSYVVSRPSNNNASGNSESGTRSYCWRSGAGNSGDGNNGGEPTVNRCHGASGCPNQPLVGTNLCQNCRDTLPNYEESQRVYEQRGRQPVQDIARAEALSEEFPGSQITLSEKIKGTREFMRWARVISPHWEEVTRHTDKFKNYEIEIIRSTIHNPLMRADQMLNDLKSRLGTFGDLVKAMELTRPSLKRDEMNDWERLIETIKAFAIY</sequence>
<organism evidence="2 3">
    <name type="scientific">Endozoicomonas gorgoniicola</name>
    <dbReference type="NCBI Taxonomy" id="1234144"/>
    <lineage>
        <taxon>Bacteria</taxon>
        <taxon>Pseudomonadati</taxon>
        <taxon>Pseudomonadota</taxon>
        <taxon>Gammaproteobacteria</taxon>
        <taxon>Oceanospirillales</taxon>
        <taxon>Endozoicomonadaceae</taxon>
        <taxon>Endozoicomonas</taxon>
    </lineage>
</organism>
<comment type="caution">
    <text evidence="2">The sequence shown here is derived from an EMBL/GenBank/DDBJ whole genome shotgun (WGS) entry which is preliminary data.</text>
</comment>
<feature type="region of interest" description="Disordered" evidence="1">
    <location>
        <begin position="379"/>
        <end position="402"/>
    </location>
</feature>
<evidence type="ECO:0000313" key="2">
    <source>
        <dbReference type="EMBL" id="MCW7554894.1"/>
    </source>
</evidence>
<feature type="compositionally biased region" description="Polar residues" evidence="1">
    <location>
        <begin position="379"/>
        <end position="388"/>
    </location>
</feature>
<accession>A0ABT3N122</accession>
<protein>
    <submittedName>
        <fullName evidence="2">Uncharacterized protein</fullName>
    </submittedName>
</protein>
<proteinExistence type="predicted"/>
<keyword evidence="3" id="KW-1185">Reference proteome</keyword>
<reference evidence="2 3" key="1">
    <citation type="submission" date="2022-10" db="EMBL/GenBank/DDBJ databases">
        <title>High-quality genome sequences of two octocoral-associated bacteria, Endozoicomonas euniceicola EF212 and Endozoicomonas gorgoniicola PS125.</title>
        <authorList>
            <person name="Chiou Y.-J."/>
            <person name="Chen Y.-H."/>
        </authorList>
    </citation>
    <scope>NUCLEOTIDE SEQUENCE [LARGE SCALE GENOMIC DNA]</scope>
    <source>
        <strain evidence="2 3">PS125</strain>
    </source>
</reference>
<dbReference type="EMBL" id="JAPFCC010000001">
    <property type="protein sequence ID" value="MCW7554894.1"/>
    <property type="molecule type" value="Genomic_DNA"/>
</dbReference>
<dbReference type="RefSeq" id="WP_262564654.1">
    <property type="nucleotide sequence ID" value="NZ_JAPFCC010000001.1"/>
</dbReference>
<evidence type="ECO:0000313" key="3">
    <source>
        <dbReference type="Proteomes" id="UP001209854"/>
    </source>
</evidence>
<evidence type="ECO:0000256" key="1">
    <source>
        <dbReference type="SAM" id="MobiDB-lite"/>
    </source>
</evidence>
<feature type="compositionally biased region" description="Low complexity" evidence="1">
    <location>
        <begin position="389"/>
        <end position="400"/>
    </location>
</feature>
<gene>
    <name evidence="2" type="ORF">NX722_20185</name>
</gene>
<dbReference type="Proteomes" id="UP001209854">
    <property type="component" value="Unassembled WGS sequence"/>
</dbReference>
<name>A0ABT3N122_9GAMM</name>